<feature type="active site" evidence="7">
    <location>
        <position position="312"/>
    </location>
</feature>
<feature type="active site" evidence="7">
    <location>
        <position position="258"/>
    </location>
</feature>
<protein>
    <submittedName>
        <fullName evidence="11">Polysaccharide lyase beta-sandwich domain-containing protein</fullName>
    </submittedName>
</protein>
<dbReference type="InterPro" id="IPR038970">
    <property type="entry name" value="Lyase_8"/>
</dbReference>
<comment type="cofactor">
    <cofactor evidence="1">
        <name>Ca(2+)</name>
        <dbReference type="ChEBI" id="CHEBI:29108"/>
    </cofactor>
</comment>
<evidence type="ECO:0000313" key="11">
    <source>
        <dbReference type="EMBL" id="MCU7552705.1"/>
    </source>
</evidence>
<gene>
    <name evidence="11" type="ORF">OCK74_26535</name>
</gene>
<dbReference type="Gene3D" id="2.70.98.10">
    <property type="match status" value="1"/>
</dbReference>
<keyword evidence="4" id="KW-0732">Signal</keyword>
<dbReference type="PANTHER" id="PTHR38481">
    <property type="entry name" value="HYALURONATE LYASE"/>
    <property type="match status" value="1"/>
</dbReference>
<dbReference type="GO" id="GO:0005975">
    <property type="term" value="P:carbohydrate metabolic process"/>
    <property type="evidence" value="ECO:0007669"/>
    <property type="project" value="InterPro"/>
</dbReference>
<evidence type="ECO:0000259" key="8">
    <source>
        <dbReference type="Pfam" id="PF02278"/>
    </source>
</evidence>
<organism evidence="11 12">
    <name type="scientific">Paraflavisolibacter caeni</name>
    <dbReference type="NCBI Taxonomy" id="2982496"/>
    <lineage>
        <taxon>Bacteria</taxon>
        <taxon>Pseudomonadati</taxon>
        <taxon>Bacteroidota</taxon>
        <taxon>Chitinophagia</taxon>
        <taxon>Chitinophagales</taxon>
        <taxon>Chitinophagaceae</taxon>
        <taxon>Paraflavisolibacter</taxon>
    </lineage>
</organism>
<dbReference type="RefSeq" id="WP_279300143.1">
    <property type="nucleotide sequence ID" value="NZ_JAOTIF010000042.1"/>
</dbReference>
<dbReference type="Gene3D" id="1.50.10.100">
    <property type="entry name" value="Chondroitin AC/alginate lyase"/>
    <property type="match status" value="1"/>
</dbReference>
<dbReference type="Proteomes" id="UP001155483">
    <property type="component" value="Unassembled WGS sequence"/>
</dbReference>
<name>A0A9X2Y0I4_9BACT</name>
<feature type="domain" description="Polysaccharide lyase family 8 C-terminal" evidence="9">
    <location>
        <begin position="625"/>
        <end position="691"/>
    </location>
</feature>
<reference evidence="11" key="2">
    <citation type="submission" date="2023-04" db="EMBL/GenBank/DDBJ databases">
        <title>Paracnuella aquatica gen. nov., sp. nov., a member of the family Chitinophagaceae isolated from a hot spring.</title>
        <authorList>
            <person name="Wang C."/>
        </authorList>
    </citation>
    <scope>NUCLEOTIDE SEQUENCE</scope>
    <source>
        <strain evidence="11">LB-8</strain>
    </source>
</reference>
<accession>A0A9X2Y0I4</accession>
<evidence type="ECO:0000256" key="7">
    <source>
        <dbReference type="PIRSR" id="PIRSR638970-1"/>
    </source>
</evidence>
<dbReference type="GO" id="GO:0016837">
    <property type="term" value="F:carbon-oxygen lyase activity, acting on polysaccharides"/>
    <property type="evidence" value="ECO:0007669"/>
    <property type="project" value="UniProtKB-ARBA"/>
</dbReference>
<dbReference type="InterPro" id="IPR003159">
    <property type="entry name" value="Lyase_8_central_dom"/>
</dbReference>
<proteinExistence type="inferred from homology"/>
<keyword evidence="5" id="KW-0106">Calcium</keyword>
<evidence type="ECO:0000256" key="5">
    <source>
        <dbReference type="ARBA" id="ARBA00022837"/>
    </source>
</evidence>
<keyword evidence="6 11" id="KW-0456">Lyase</keyword>
<evidence type="ECO:0000256" key="2">
    <source>
        <dbReference type="ARBA" id="ARBA00006699"/>
    </source>
</evidence>
<dbReference type="PANTHER" id="PTHR38481:SF1">
    <property type="entry name" value="HYALURONATE LYASE"/>
    <property type="match status" value="1"/>
</dbReference>
<evidence type="ECO:0000256" key="4">
    <source>
        <dbReference type="ARBA" id="ARBA00022729"/>
    </source>
</evidence>
<dbReference type="InterPro" id="IPR011071">
    <property type="entry name" value="Lyase_8-like_C"/>
</dbReference>
<dbReference type="SUPFAM" id="SSF48230">
    <property type="entry name" value="Chondroitin AC/alginate lyase"/>
    <property type="match status" value="1"/>
</dbReference>
<feature type="domain" description="Polysaccharide lyase family 8 central" evidence="8">
    <location>
        <begin position="364"/>
        <end position="610"/>
    </location>
</feature>
<dbReference type="InterPro" id="IPR012970">
    <property type="entry name" value="Lyase_8_alpha_N"/>
</dbReference>
<dbReference type="SUPFAM" id="SSF74650">
    <property type="entry name" value="Galactose mutarotase-like"/>
    <property type="match status" value="1"/>
</dbReference>
<dbReference type="Pfam" id="PF02884">
    <property type="entry name" value="Lyase_8_C"/>
    <property type="match status" value="1"/>
</dbReference>
<dbReference type="AlphaFoldDB" id="A0A9X2Y0I4"/>
<sequence length="744" mass="83917">MISKKYISLFIVLLSFINLEAQQVVIDQLIRNLNATTLLQKTDQKELIEEFLNVSQKGRFGGADDLKLYLEVNSPDNDISEILRNQKDDGSWPDINYADKSNSSWSPKLHALRFQVMAKSYKTPTSAYYLSKELSAALHKAMNYWFREKLVCPNWWYNDVGIPMYMGPGFLLLKDELNPDEKAEAQRVMKRKVYRATGQNKVWDAGNAVMYALLSDNLPLAVSSRDSIVSEIYITIQEGLQPDYSYHQHGPQLQFGNYGLAFISSMAYWANIFSGTSLAFDAAIMKYLRDYLLQGIQWPVWKGNMDAGACARQVFQNAQKSKPYVLLVAVSNMTRTDSIFANQFSRFIRENFLRPDIKNTLEGHKYFWRSEYGIHRTASWYASVRMNSNRTKGVEMTNRENLQGFYSADGVMSILVDGDEYNNIFPIWNWRRLPGLTAQDGVQATVDYSSQRSGFVGGVSDGISGAEAMIVKHDGLTAYKSYFFIRGVITCLGAGISTSYNFPVYTSLNQPLLKGPVTYLASNSKGERILSKDAELVDDKIKAVYHNKVGYYLLQPAKLHLNNQLQKGNWALIADFYKDIPDSGRVFNLFIEHGHKPENASYAYCILPGIAKKQLTDFVQQPAIKVLSNTTQCQAVTDNTESICQAVFYAPDSVSFGTLEIHSLNGGLMMMERTGNGKLKITVEDPVQKLDDYVLELSGMYSGQGATYDANRNKTRIIIPLPRKEGFEGSSVSIEISSKTPGWR</sequence>
<keyword evidence="12" id="KW-1185">Reference proteome</keyword>
<comment type="similarity">
    <text evidence="2">Belongs to the polysaccharide lyase 8 family.</text>
</comment>
<feature type="active site" evidence="7">
    <location>
        <position position="249"/>
    </location>
</feature>
<evidence type="ECO:0000256" key="3">
    <source>
        <dbReference type="ARBA" id="ARBA00011245"/>
    </source>
</evidence>
<dbReference type="EMBL" id="JAOTIF010000042">
    <property type="protein sequence ID" value="MCU7552705.1"/>
    <property type="molecule type" value="Genomic_DNA"/>
</dbReference>
<dbReference type="InterPro" id="IPR014718">
    <property type="entry name" value="GH-type_carb-bd"/>
</dbReference>
<dbReference type="InterPro" id="IPR004103">
    <property type="entry name" value="Lyase_8_C"/>
</dbReference>
<dbReference type="InterPro" id="IPR008929">
    <property type="entry name" value="Chondroitin_lyas"/>
</dbReference>
<comment type="caution">
    <text evidence="11">The sequence shown here is derived from an EMBL/GenBank/DDBJ whole genome shotgun (WGS) entry which is preliminary data.</text>
</comment>
<evidence type="ECO:0000313" key="12">
    <source>
        <dbReference type="Proteomes" id="UP001155483"/>
    </source>
</evidence>
<dbReference type="GO" id="GO:0005576">
    <property type="term" value="C:extracellular region"/>
    <property type="evidence" value="ECO:0007669"/>
    <property type="project" value="InterPro"/>
</dbReference>
<dbReference type="Pfam" id="PF08124">
    <property type="entry name" value="Lyase_8_N"/>
    <property type="match status" value="1"/>
</dbReference>
<dbReference type="InterPro" id="IPR011013">
    <property type="entry name" value="Gal_mutarotase_sf_dom"/>
</dbReference>
<evidence type="ECO:0000256" key="1">
    <source>
        <dbReference type="ARBA" id="ARBA00001913"/>
    </source>
</evidence>
<evidence type="ECO:0000259" key="9">
    <source>
        <dbReference type="Pfam" id="PF02884"/>
    </source>
</evidence>
<dbReference type="Pfam" id="PF02278">
    <property type="entry name" value="Lyase_8"/>
    <property type="match status" value="1"/>
</dbReference>
<reference evidence="11" key="1">
    <citation type="submission" date="2022-09" db="EMBL/GenBank/DDBJ databases">
        <authorList>
            <person name="Yuan C."/>
            <person name="Ke Z."/>
        </authorList>
    </citation>
    <scope>NUCLEOTIDE SEQUENCE</scope>
    <source>
        <strain evidence="11">LB-8</strain>
    </source>
</reference>
<evidence type="ECO:0000256" key="6">
    <source>
        <dbReference type="ARBA" id="ARBA00023239"/>
    </source>
</evidence>
<dbReference type="SUPFAM" id="SSF49863">
    <property type="entry name" value="Hyaluronate lyase-like, C-terminal domain"/>
    <property type="match status" value="1"/>
</dbReference>
<dbReference type="GO" id="GO:0030246">
    <property type="term" value="F:carbohydrate binding"/>
    <property type="evidence" value="ECO:0007669"/>
    <property type="project" value="InterPro"/>
</dbReference>
<feature type="domain" description="Polysaccharide lyase 8 N-terminal alpha-helical" evidence="10">
    <location>
        <begin position="77"/>
        <end position="324"/>
    </location>
</feature>
<comment type="subunit">
    <text evidence="3">Monomer.</text>
</comment>
<evidence type="ECO:0000259" key="10">
    <source>
        <dbReference type="Pfam" id="PF08124"/>
    </source>
</evidence>
<dbReference type="Gene3D" id="2.60.220.10">
    <property type="entry name" value="Polysaccharide lyase family 8-like, C-terminal"/>
    <property type="match status" value="1"/>
</dbReference>